<feature type="domain" description="HTH tetR-type" evidence="5">
    <location>
        <begin position="33"/>
        <end position="93"/>
    </location>
</feature>
<keyword evidence="1" id="KW-0805">Transcription regulation</keyword>
<dbReference type="SUPFAM" id="SSF48498">
    <property type="entry name" value="Tetracyclin repressor-like, C-terminal domain"/>
    <property type="match status" value="1"/>
</dbReference>
<evidence type="ECO:0000259" key="5">
    <source>
        <dbReference type="PROSITE" id="PS50977"/>
    </source>
</evidence>
<dbReference type="Gene3D" id="1.10.10.60">
    <property type="entry name" value="Homeodomain-like"/>
    <property type="match status" value="1"/>
</dbReference>
<accession>A0ABU8UFY3</accession>
<dbReference type="InterPro" id="IPR036271">
    <property type="entry name" value="Tet_transcr_reg_TetR-rel_C_sf"/>
</dbReference>
<gene>
    <name evidence="6" type="ORF">WKI68_43345</name>
</gene>
<dbReference type="Gene3D" id="1.10.357.10">
    <property type="entry name" value="Tetracycline Repressor, domain 2"/>
    <property type="match status" value="1"/>
</dbReference>
<feature type="DNA-binding region" description="H-T-H motif" evidence="4">
    <location>
        <begin position="56"/>
        <end position="75"/>
    </location>
</feature>
<dbReference type="InterPro" id="IPR004111">
    <property type="entry name" value="Repressor_TetR_C"/>
</dbReference>
<sequence length="254" mass="27518">MTTTDSSGSGDISRSLELLWGAGQRPSRGPKPGLTLEKIIDKAVATADTEGLEAVSMRRLSTELGVGTMSLYRYLPGKAELLDLMLDRVQKEAHAALEGARGWRAALEATARAALALYHRHPWLLHVNQARPVLGPNAVRHLERTLARINTMNGLTDQELISVIVTLDGYVAGVARTHVNAVEAERHSGISEEQFWQAQTPVLSRAMATGEFPLMAALDDNAFSGDFDHFAFGLERLLDGFAALVAARTAPRPS</sequence>
<dbReference type="InterPro" id="IPR050109">
    <property type="entry name" value="HTH-type_TetR-like_transc_reg"/>
</dbReference>
<organism evidence="6 7">
    <name type="scientific">Streptomyces caledonius</name>
    <dbReference type="NCBI Taxonomy" id="3134107"/>
    <lineage>
        <taxon>Bacteria</taxon>
        <taxon>Bacillati</taxon>
        <taxon>Actinomycetota</taxon>
        <taxon>Actinomycetes</taxon>
        <taxon>Kitasatosporales</taxon>
        <taxon>Streptomycetaceae</taxon>
        <taxon>Streptomyces</taxon>
    </lineage>
</organism>
<comment type="caution">
    <text evidence="6">The sequence shown here is derived from an EMBL/GenBank/DDBJ whole genome shotgun (WGS) entry which is preliminary data.</text>
</comment>
<keyword evidence="3" id="KW-0804">Transcription</keyword>
<dbReference type="Pfam" id="PF00440">
    <property type="entry name" value="TetR_N"/>
    <property type="match status" value="1"/>
</dbReference>
<dbReference type="PANTHER" id="PTHR30055:SF151">
    <property type="entry name" value="TRANSCRIPTIONAL REGULATORY PROTEIN"/>
    <property type="match status" value="1"/>
</dbReference>
<evidence type="ECO:0000313" key="6">
    <source>
        <dbReference type="EMBL" id="MEJ8646239.1"/>
    </source>
</evidence>
<keyword evidence="7" id="KW-1185">Reference proteome</keyword>
<reference evidence="6 7" key="1">
    <citation type="submission" date="2024-03" db="EMBL/GenBank/DDBJ databases">
        <title>Novel Streptomyces species of biotechnological and ecological value are a feature of Machair soil.</title>
        <authorList>
            <person name="Prole J.R."/>
            <person name="Goodfellow M."/>
            <person name="Allenby N."/>
            <person name="Ward A.C."/>
        </authorList>
    </citation>
    <scope>NUCLEOTIDE SEQUENCE [LARGE SCALE GENOMIC DNA]</scope>
    <source>
        <strain evidence="6 7">MS1.HAVA.3</strain>
    </source>
</reference>
<evidence type="ECO:0000256" key="3">
    <source>
        <dbReference type="ARBA" id="ARBA00023163"/>
    </source>
</evidence>
<dbReference type="InterPro" id="IPR009057">
    <property type="entry name" value="Homeodomain-like_sf"/>
</dbReference>
<dbReference type="Pfam" id="PF02909">
    <property type="entry name" value="TetR_C_1"/>
    <property type="match status" value="1"/>
</dbReference>
<evidence type="ECO:0000256" key="1">
    <source>
        <dbReference type="ARBA" id="ARBA00023015"/>
    </source>
</evidence>
<evidence type="ECO:0000256" key="2">
    <source>
        <dbReference type="ARBA" id="ARBA00023125"/>
    </source>
</evidence>
<dbReference type="EMBL" id="JBBKAM010000004">
    <property type="protein sequence ID" value="MEJ8646239.1"/>
    <property type="molecule type" value="Genomic_DNA"/>
</dbReference>
<dbReference type="SUPFAM" id="SSF46689">
    <property type="entry name" value="Homeodomain-like"/>
    <property type="match status" value="1"/>
</dbReference>
<dbReference type="Proteomes" id="UP001382904">
    <property type="component" value="Unassembled WGS sequence"/>
</dbReference>
<evidence type="ECO:0000313" key="7">
    <source>
        <dbReference type="Proteomes" id="UP001382904"/>
    </source>
</evidence>
<dbReference type="PANTHER" id="PTHR30055">
    <property type="entry name" value="HTH-TYPE TRANSCRIPTIONAL REGULATOR RUTR"/>
    <property type="match status" value="1"/>
</dbReference>
<protein>
    <submittedName>
        <fullName evidence="6">TetR/AcrR family transcriptional regulator</fullName>
    </submittedName>
</protein>
<evidence type="ECO:0000256" key="4">
    <source>
        <dbReference type="PROSITE-ProRule" id="PRU00335"/>
    </source>
</evidence>
<keyword evidence="2 4" id="KW-0238">DNA-binding</keyword>
<proteinExistence type="predicted"/>
<dbReference type="InterPro" id="IPR001647">
    <property type="entry name" value="HTH_TetR"/>
</dbReference>
<dbReference type="PROSITE" id="PS50977">
    <property type="entry name" value="HTH_TETR_2"/>
    <property type="match status" value="1"/>
</dbReference>
<name>A0ABU8UFY3_9ACTN</name>